<dbReference type="GO" id="GO:0046503">
    <property type="term" value="P:glycerolipid catabolic process"/>
    <property type="evidence" value="ECO:0007669"/>
    <property type="project" value="TreeGrafter"/>
</dbReference>
<dbReference type="PANTHER" id="PTHR43433">
    <property type="entry name" value="HYDROLASE, ALPHA/BETA FOLD FAMILY PROTEIN"/>
    <property type="match status" value="1"/>
</dbReference>
<sequence length="240" mass="25318">MDVNGIATYYEVHGAGTPVLLLHGGFCSIETLSAQVAHLAPSYEVHAPERPGQGRTPDRDGPITFEDMVSDTLGYLDAVGVRAAHVIGFSDGAITGLLLARDHADRVLSLVAISGNLDPTGFVEDDVEHDSGLDPDRFSEAYDRLSPDGPEHREAVLEKLMAMWTTQPQIAASSLSAITAPTLVLAGQHDSIRTDHTVAIADAIPGAQLAIVPGAGHTVMEERPEVVNLLVAEFLSSLGA</sequence>
<comment type="caution">
    <text evidence="2">The sequence shown here is derived from an EMBL/GenBank/DDBJ whole genome shotgun (WGS) entry which is preliminary data.</text>
</comment>
<dbReference type="InterPro" id="IPR050471">
    <property type="entry name" value="AB_hydrolase"/>
</dbReference>
<feature type="domain" description="AB hydrolase-1" evidence="1">
    <location>
        <begin position="19"/>
        <end position="227"/>
    </location>
</feature>
<evidence type="ECO:0000259" key="1">
    <source>
        <dbReference type="Pfam" id="PF12697"/>
    </source>
</evidence>
<keyword evidence="2" id="KW-0378">Hydrolase</keyword>
<proteinExistence type="predicted"/>
<dbReference type="InterPro" id="IPR029058">
    <property type="entry name" value="AB_hydrolase_fold"/>
</dbReference>
<dbReference type="PANTHER" id="PTHR43433:SF5">
    <property type="entry name" value="AB HYDROLASE-1 DOMAIN-CONTAINING PROTEIN"/>
    <property type="match status" value="1"/>
</dbReference>
<dbReference type="Gene3D" id="3.40.50.1820">
    <property type="entry name" value="alpha/beta hydrolase"/>
    <property type="match status" value="1"/>
</dbReference>
<accession>A0A316TN93</accession>
<evidence type="ECO:0000313" key="2">
    <source>
        <dbReference type="EMBL" id="PWN01206.1"/>
    </source>
</evidence>
<name>A0A316TN93_9ACTN</name>
<dbReference type="Proteomes" id="UP000245507">
    <property type="component" value="Unassembled WGS sequence"/>
</dbReference>
<protein>
    <submittedName>
        <fullName evidence="2">Alpha/beta hydrolase</fullName>
    </submittedName>
</protein>
<keyword evidence="3" id="KW-1185">Reference proteome</keyword>
<reference evidence="2 3" key="1">
    <citation type="submission" date="2018-05" db="EMBL/GenBank/DDBJ databases">
        <title>Nocardioides silvaticus genome.</title>
        <authorList>
            <person name="Li C."/>
            <person name="Wang G."/>
        </authorList>
    </citation>
    <scope>NUCLEOTIDE SEQUENCE [LARGE SCALE GENOMIC DNA]</scope>
    <source>
        <strain evidence="2 3">CCTCC AB 2018079</strain>
    </source>
</reference>
<dbReference type="InterPro" id="IPR000073">
    <property type="entry name" value="AB_hydrolase_1"/>
</dbReference>
<dbReference type="EMBL" id="QGDD01000011">
    <property type="protein sequence ID" value="PWN01206.1"/>
    <property type="molecule type" value="Genomic_DNA"/>
</dbReference>
<gene>
    <name evidence="2" type="ORF">DJ010_20055</name>
</gene>
<dbReference type="GO" id="GO:0004806">
    <property type="term" value="F:triacylglycerol lipase activity"/>
    <property type="evidence" value="ECO:0007669"/>
    <property type="project" value="TreeGrafter"/>
</dbReference>
<dbReference type="Pfam" id="PF12697">
    <property type="entry name" value="Abhydrolase_6"/>
    <property type="match status" value="1"/>
</dbReference>
<organism evidence="2 3">
    <name type="scientific">Nocardioides silvaticus</name>
    <dbReference type="NCBI Taxonomy" id="2201891"/>
    <lineage>
        <taxon>Bacteria</taxon>
        <taxon>Bacillati</taxon>
        <taxon>Actinomycetota</taxon>
        <taxon>Actinomycetes</taxon>
        <taxon>Propionibacteriales</taxon>
        <taxon>Nocardioidaceae</taxon>
        <taxon>Nocardioides</taxon>
    </lineage>
</organism>
<dbReference type="AlphaFoldDB" id="A0A316TN93"/>
<evidence type="ECO:0000313" key="3">
    <source>
        <dbReference type="Proteomes" id="UP000245507"/>
    </source>
</evidence>
<dbReference type="SUPFAM" id="SSF53474">
    <property type="entry name" value="alpha/beta-Hydrolases"/>
    <property type="match status" value="1"/>
</dbReference>
<dbReference type="OrthoDB" id="495620at2"/>